<dbReference type="PANTHER" id="PTHR18934">
    <property type="entry name" value="ATP-DEPENDENT RNA HELICASE"/>
    <property type="match status" value="1"/>
</dbReference>
<dbReference type="InterPro" id="IPR007502">
    <property type="entry name" value="Helicase-assoc_dom"/>
</dbReference>
<evidence type="ECO:0000256" key="2">
    <source>
        <dbReference type="ARBA" id="ARBA00022664"/>
    </source>
</evidence>
<comment type="caution">
    <text evidence="14">The sequence shown here is derived from an EMBL/GenBank/DDBJ whole genome shotgun (WGS) entry which is preliminary data.</text>
</comment>
<keyword evidence="2" id="KW-0507">mRNA processing</keyword>
<evidence type="ECO:0000256" key="5">
    <source>
        <dbReference type="ARBA" id="ARBA00022806"/>
    </source>
</evidence>
<dbReference type="InterPro" id="IPR011709">
    <property type="entry name" value="DEAD-box_helicase_OB_fold"/>
</dbReference>
<feature type="compositionally biased region" description="Basic and acidic residues" evidence="11">
    <location>
        <begin position="259"/>
        <end position="292"/>
    </location>
</feature>
<evidence type="ECO:0000259" key="13">
    <source>
        <dbReference type="PROSITE" id="PS51194"/>
    </source>
</evidence>
<dbReference type="GO" id="GO:0016787">
    <property type="term" value="F:hydrolase activity"/>
    <property type="evidence" value="ECO:0007669"/>
    <property type="project" value="UniProtKB-KW"/>
</dbReference>
<dbReference type="GO" id="GO:0006397">
    <property type="term" value="P:mRNA processing"/>
    <property type="evidence" value="ECO:0007669"/>
    <property type="project" value="UniProtKB-KW"/>
</dbReference>
<dbReference type="PROSITE" id="PS51194">
    <property type="entry name" value="HELICASE_CTER"/>
    <property type="match status" value="1"/>
</dbReference>
<feature type="domain" description="Helicase C-terminal" evidence="13">
    <location>
        <begin position="747"/>
        <end position="940"/>
    </location>
</feature>
<dbReference type="EC" id="3.6.4.13" evidence="1"/>
<dbReference type="FunFam" id="3.40.50.300:FF:000007">
    <property type="entry name" value="Pre-mRNA-splicing factor ATP-dependent RNA helicase"/>
    <property type="match status" value="1"/>
</dbReference>
<dbReference type="GO" id="GO:0034458">
    <property type="term" value="F:3'-5' RNA helicase activity"/>
    <property type="evidence" value="ECO:0007669"/>
    <property type="project" value="TreeGrafter"/>
</dbReference>
<proteinExistence type="inferred from homology"/>
<dbReference type="OrthoDB" id="10253254at2759"/>
<evidence type="ECO:0000259" key="12">
    <source>
        <dbReference type="PROSITE" id="PS51192"/>
    </source>
</evidence>
<keyword evidence="10" id="KW-0175">Coiled coil</keyword>
<comment type="catalytic activity">
    <reaction evidence="9">
        <text>ATP + H2O = ADP + phosphate + H(+)</text>
        <dbReference type="Rhea" id="RHEA:13065"/>
        <dbReference type="ChEBI" id="CHEBI:15377"/>
        <dbReference type="ChEBI" id="CHEBI:15378"/>
        <dbReference type="ChEBI" id="CHEBI:30616"/>
        <dbReference type="ChEBI" id="CHEBI:43474"/>
        <dbReference type="ChEBI" id="CHEBI:456216"/>
        <dbReference type="EC" id="3.6.4.13"/>
    </reaction>
</comment>
<evidence type="ECO:0000256" key="8">
    <source>
        <dbReference type="ARBA" id="ARBA00038040"/>
    </source>
</evidence>
<feature type="region of interest" description="Disordered" evidence="11">
    <location>
        <begin position="363"/>
        <end position="400"/>
    </location>
</feature>
<keyword evidence="15" id="KW-1185">Reference proteome</keyword>
<dbReference type="GO" id="GO:0005524">
    <property type="term" value="F:ATP binding"/>
    <property type="evidence" value="ECO:0007669"/>
    <property type="project" value="UniProtKB-KW"/>
</dbReference>
<name>A0A2T7NIH6_POMCA</name>
<dbReference type="GO" id="GO:0003723">
    <property type="term" value="F:RNA binding"/>
    <property type="evidence" value="ECO:0007669"/>
    <property type="project" value="TreeGrafter"/>
</dbReference>
<gene>
    <name evidence="14" type="ORF">C0Q70_19144</name>
</gene>
<dbReference type="PROSITE" id="PS00690">
    <property type="entry name" value="DEAH_ATP_HELICASE"/>
    <property type="match status" value="1"/>
</dbReference>
<dbReference type="FunFam" id="1.20.120.1080:FF:000001">
    <property type="entry name" value="Pre-mRNA-splicing factor ATP-dependent RNA helicase"/>
    <property type="match status" value="1"/>
</dbReference>
<dbReference type="GO" id="GO:0008380">
    <property type="term" value="P:RNA splicing"/>
    <property type="evidence" value="ECO:0007669"/>
    <property type="project" value="UniProtKB-KW"/>
</dbReference>
<dbReference type="EMBL" id="PZQS01000012">
    <property type="protein sequence ID" value="PVD20980.1"/>
    <property type="molecule type" value="Genomic_DNA"/>
</dbReference>
<dbReference type="Pfam" id="PF00270">
    <property type="entry name" value="DEAD"/>
    <property type="match status" value="1"/>
</dbReference>
<evidence type="ECO:0000313" key="15">
    <source>
        <dbReference type="Proteomes" id="UP000245119"/>
    </source>
</evidence>
<dbReference type="SMART" id="SM00490">
    <property type="entry name" value="HELICc"/>
    <property type="match status" value="1"/>
</dbReference>
<feature type="compositionally biased region" description="Basic and acidic residues" evidence="11">
    <location>
        <begin position="379"/>
        <end position="389"/>
    </location>
</feature>
<dbReference type="CDD" id="cd18791">
    <property type="entry name" value="SF2_C_RHA"/>
    <property type="match status" value="1"/>
</dbReference>
<keyword evidence="5" id="KW-0347">Helicase</keyword>
<dbReference type="STRING" id="400727.A0A2T7NIH6"/>
<dbReference type="InterPro" id="IPR027417">
    <property type="entry name" value="P-loop_NTPase"/>
</dbReference>
<comment type="similarity">
    <text evidence="8">Belongs to the DEAD box helicase family. DEAH subfamily. PRP16 sub-subfamily.</text>
</comment>
<keyword evidence="4" id="KW-0378">Hydrolase</keyword>
<keyword evidence="7" id="KW-0508">mRNA splicing</keyword>
<dbReference type="InterPro" id="IPR011545">
    <property type="entry name" value="DEAD/DEAH_box_helicase_dom"/>
</dbReference>
<dbReference type="InterPro" id="IPR002464">
    <property type="entry name" value="DNA/RNA_helicase_DEAH_CS"/>
</dbReference>
<feature type="region of interest" description="Disordered" evidence="11">
    <location>
        <begin position="1"/>
        <end position="26"/>
    </location>
</feature>
<dbReference type="SMART" id="SM00847">
    <property type="entry name" value="HA2"/>
    <property type="match status" value="1"/>
</dbReference>
<dbReference type="InterPro" id="IPR014001">
    <property type="entry name" value="Helicase_ATP-bd"/>
</dbReference>
<evidence type="ECO:0000256" key="7">
    <source>
        <dbReference type="ARBA" id="ARBA00023187"/>
    </source>
</evidence>
<feature type="region of interest" description="Disordered" evidence="11">
    <location>
        <begin position="57"/>
        <end position="309"/>
    </location>
</feature>
<sequence length="1267" mass="145630">MASLDFDDDPGLHRLEGASGQEQGGLVIMKKKPLGDGHLFRKPDVPKVSLLGLDKLAASKRQSDVTDGSATPKRSKVSSYKNDDDDEVEEEKDNKNFYSSNERHYRPQRIETPSHPGGVTAEARERMSKHHRDRERGVYVSSKDRDRDRERDYKRDGDKHRNRDRDRDRDRDYRRSREGSERKSHRRYDEKSSRSGDRSERKDSERGSRDWEETPNRISREEITTPKLGIKDTPSRSSWDEDDVTPPKKSSWDLPTPLRPDEEKDNWSDRSSDSRHSTRDKDSVRSQFSDRRSRTRKQNDYTPQATPTYKYNEWMNNRKKILYTPKDPLDKEKENIDEMSEEERLQWEEEQKRLDREWYSMDQGYDDTNNPFAGTSEAYTKKKEEEFEQKKKKRMSAQQRQINKDNEMWETNRMVRSGVVAKTNFDDDFDDDNVARVHLLVHNIVPPFLDGRIVFTKQPEPIVPIKDPTSDMAIVSRKGSAAVRVHREQAERKKAQSKHWELAGTRLGNLLGVKKTDEVCIRRDEDLKKEQRFSEVMSEKTEAVSEFAKRRSLTQQRQYLPIFAVRNELLSIIRDNNIIVIVGETGSGKTTQLTQYLHEDGYTKYGMVGCTQPRRVAAMSVAKRVSEEMNVNLGEEVGYAIRFEDCTSEKTVIKYMTDGILLRESLRESDLDNYSAIIMDEAHERSLNTDVLFGLLRNVVARRLDLKLIVTSATMDATKFATFFGNVPIFTIPGRTFPVDVLYAKNPVEDYVEAAVKQALQIHLQGQEGDLLIFMPGQEDIEVTCELISERLDELDEAPPLAILPIYSQLPSDLQAKIFQKAPDGIRKCVVATNIAETSLTGMFFIFFFLHLDGIQFVIDSGYCKLKVFNPKIGMDALQIFPISQANANQRSGRAGRTGPGQAYRLYTHRQYKDELLTTTVPEIQRTNLANVVLLLKSLGVVDLLSFHFMDPPPQDNIMNSMYQLWVLGALDNTGALTPLGRSMVEFPLDPALSKMLIVSVDMGCSADVLTIVSMLSVPAIFFRPKGREEDSDAAREKFMVPESDHLTYLNVYQQWKRNGYSSSWCTQHFIHVKAMRKVREVQQQLREIVEQQKMALVSCGSEWDIIRKCICSAYFHQAARLKGLGEYVNTRTGMPCHLHPTSALFGMGFTPDYIVYHELVMTSKEYMQCVTAVDGQWLAELGPMFYSIKDANKTRQERRQQAEKDLTAMEEEMKRAEELLRARKEQAQAAATPASARQSVNCHTWETRARYTVINTTPFAKVWTVA</sequence>
<accession>A0A2T7NIH6</accession>
<feature type="domain" description="Helicase ATP-binding" evidence="12">
    <location>
        <begin position="570"/>
        <end position="733"/>
    </location>
</feature>
<dbReference type="Pfam" id="PF07717">
    <property type="entry name" value="OB_NTP_bind"/>
    <property type="match status" value="1"/>
</dbReference>
<dbReference type="Gene3D" id="1.20.120.1080">
    <property type="match status" value="1"/>
</dbReference>
<dbReference type="Pfam" id="PF04408">
    <property type="entry name" value="WHD_HA2"/>
    <property type="match status" value="1"/>
</dbReference>
<dbReference type="Proteomes" id="UP000245119">
    <property type="component" value="Linkage Group LG12"/>
</dbReference>
<evidence type="ECO:0000256" key="10">
    <source>
        <dbReference type="SAM" id="Coils"/>
    </source>
</evidence>
<evidence type="ECO:0000256" key="9">
    <source>
        <dbReference type="ARBA" id="ARBA00047984"/>
    </source>
</evidence>
<dbReference type="PANTHER" id="PTHR18934:SF91">
    <property type="entry name" value="PRE-MRNA-SPLICING FACTOR ATP-DEPENDENT RNA HELICASE PRP16"/>
    <property type="match status" value="1"/>
</dbReference>
<dbReference type="AlphaFoldDB" id="A0A2T7NIH6"/>
<evidence type="ECO:0000256" key="3">
    <source>
        <dbReference type="ARBA" id="ARBA00022741"/>
    </source>
</evidence>
<dbReference type="Gene3D" id="3.40.50.300">
    <property type="entry name" value="P-loop containing nucleotide triphosphate hydrolases"/>
    <property type="match status" value="2"/>
</dbReference>
<dbReference type="FunFam" id="3.40.50.300:FF:000313">
    <property type="entry name" value="Pre-mRNA-splicing factor ATP-dependent RNA helicase PRP16"/>
    <property type="match status" value="1"/>
</dbReference>
<evidence type="ECO:0000256" key="6">
    <source>
        <dbReference type="ARBA" id="ARBA00022840"/>
    </source>
</evidence>
<evidence type="ECO:0000313" key="14">
    <source>
        <dbReference type="EMBL" id="PVD20980.1"/>
    </source>
</evidence>
<organism evidence="14 15">
    <name type="scientific">Pomacea canaliculata</name>
    <name type="common">Golden apple snail</name>
    <dbReference type="NCBI Taxonomy" id="400727"/>
    <lineage>
        <taxon>Eukaryota</taxon>
        <taxon>Metazoa</taxon>
        <taxon>Spiralia</taxon>
        <taxon>Lophotrochozoa</taxon>
        <taxon>Mollusca</taxon>
        <taxon>Gastropoda</taxon>
        <taxon>Caenogastropoda</taxon>
        <taxon>Architaenioglossa</taxon>
        <taxon>Ampullarioidea</taxon>
        <taxon>Ampullariidae</taxon>
        <taxon>Pomacea</taxon>
    </lineage>
</organism>
<keyword evidence="6" id="KW-0067">ATP-binding</keyword>
<protein>
    <recommendedName>
        <fullName evidence="1">RNA helicase</fullName>
        <ecNumber evidence="1">3.6.4.13</ecNumber>
    </recommendedName>
</protein>
<keyword evidence="3" id="KW-0547">Nucleotide-binding</keyword>
<dbReference type="PROSITE" id="PS51192">
    <property type="entry name" value="HELICASE_ATP_BIND_1"/>
    <property type="match status" value="1"/>
</dbReference>
<feature type="compositionally biased region" description="Basic and acidic residues" evidence="11">
    <location>
        <begin position="134"/>
        <end position="234"/>
    </location>
</feature>
<evidence type="ECO:0000256" key="1">
    <source>
        <dbReference type="ARBA" id="ARBA00012552"/>
    </source>
</evidence>
<dbReference type="SUPFAM" id="SSF52540">
    <property type="entry name" value="P-loop containing nucleoside triphosphate hydrolases"/>
    <property type="match status" value="1"/>
</dbReference>
<feature type="compositionally biased region" description="Polar residues" evidence="11">
    <location>
        <begin position="300"/>
        <end position="309"/>
    </location>
</feature>
<dbReference type="Pfam" id="PF21010">
    <property type="entry name" value="HA2_C"/>
    <property type="match status" value="1"/>
</dbReference>
<dbReference type="Pfam" id="PF00271">
    <property type="entry name" value="Helicase_C"/>
    <property type="match status" value="1"/>
</dbReference>
<reference evidence="14 15" key="1">
    <citation type="submission" date="2018-04" db="EMBL/GenBank/DDBJ databases">
        <title>The genome of golden apple snail Pomacea canaliculata provides insight into stress tolerance and invasive adaptation.</title>
        <authorList>
            <person name="Liu C."/>
            <person name="Liu B."/>
            <person name="Ren Y."/>
            <person name="Zhang Y."/>
            <person name="Wang H."/>
            <person name="Li S."/>
            <person name="Jiang F."/>
            <person name="Yin L."/>
            <person name="Zhang G."/>
            <person name="Qian W."/>
            <person name="Fan W."/>
        </authorList>
    </citation>
    <scope>NUCLEOTIDE SEQUENCE [LARGE SCALE GENOMIC DNA]</scope>
    <source>
        <strain evidence="14">SZHN2017</strain>
        <tissue evidence="14">Muscle</tissue>
    </source>
</reference>
<dbReference type="CDD" id="cd17983">
    <property type="entry name" value="DEXHc_DHX38"/>
    <property type="match status" value="1"/>
</dbReference>
<evidence type="ECO:0000256" key="11">
    <source>
        <dbReference type="SAM" id="MobiDB-lite"/>
    </source>
</evidence>
<dbReference type="SMART" id="SM00487">
    <property type="entry name" value="DEXDc"/>
    <property type="match status" value="1"/>
</dbReference>
<feature type="coiled-coil region" evidence="10">
    <location>
        <begin position="1193"/>
        <end position="1231"/>
    </location>
</feature>
<dbReference type="InterPro" id="IPR048333">
    <property type="entry name" value="HA2_WH"/>
</dbReference>
<evidence type="ECO:0000256" key="4">
    <source>
        <dbReference type="ARBA" id="ARBA00022801"/>
    </source>
</evidence>
<dbReference type="InterPro" id="IPR001650">
    <property type="entry name" value="Helicase_C-like"/>
</dbReference>